<dbReference type="SUPFAM" id="SSF89360">
    <property type="entry name" value="HesB-like domain"/>
    <property type="match status" value="1"/>
</dbReference>
<accession>A0A0M2V3I2</accession>
<dbReference type="Gene3D" id="2.60.300.12">
    <property type="entry name" value="HesB-like domain"/>
    <property type="match status" value="1"/>
</dbReference>
<comment type="similarity">
    <text evidence="1">Belongs to the HesB/IscA family.</text>
</comment>
<feature type="domain" description="Core" evidence="2">
    <location>
        <begin position="18"/>
        <end position="116"/>
    </location>
</feature>
<evidence type="ECO:0000256" key="1">
    <source>
        <dbReference type="ARBA" id="ARBA00006718"/>
    </source>
</evidence>
<dbReference type="PATRIC" id="fig|336831.14.peg.1741"/>
<dbReference type="PANTHER" id="PTHR10072:SF41">
    <property type="entry name" value="IRON-SULFUR CLUSTER ASSEMBLY 1 HOMOLOG, MITOCHONDRIAL"/>
    <property type="match status" value="1"/>
</dbReference>
<dbReference type="PANTHER" id="PTHR10072">
    <property type="entry name" value="IRON-SULFUR CLUSTER ASSEMBLY PROTEIN"/>
    <property type="match status" value="1"/>
</dbReference>
<sequence>MTVETFTPDIAADNIVCLTDMAIHHFECQLASTPGHVVRLSTKTSGCTGYAYVLDIAVQPVAGDTVINASDKLIFCVSPDALNLVRNTEIDYVKQGLNGVLKFNNPNIVAECGCGESFNVG</sequence>
<dbReference type="Pfam" id="PF01521">
    <property type="entry name" value="Fe-S_biosyn"/>
    <property type="match status" value="1"/>
</dbReference>
<evidence type="ECO:0000313" key="4">
    <source>
        <dbReference type="Proteomes" id="UP000034228"/>
    </source>
</evidence>
<gene>
    <name evidence="3" type="ORF">WG68_12560</name>
</gene>
<dbReference type="InterPro" id="IPR016092">
    <property type="entry name" value="ATAP"/>
</dbReference>
<name>A0A0M2V3I2_9GAMM</name>
<evidence type="ECO:0000259" key="2">
    <source>
        <dbReference type="Pfam" id="PF01521"/>
    </source>
</evidence>
<dbReference type="RefSeq" id="WP_046558050.1">
    <property type="nucleotide sequence ID" value="NZ_LAHO01000012.1"/>
</dbReference>
<dbReference type="STRING" id="336831.WG68_12560"/>
<dbReference type="InterPro" id="IPR000361">
    <property type="entry name" value="ATAP_core_dom"/>
</dbReference>
<dbReference type="EMBL" id="LAHO01000012">
    <property type="protein sequence ID" value="KKO44969.1"/>
    <property type="molecule type" value="Genomic_DNA"/>
</dbReference>
<protein>
    <submittedName>
        <fullName evidence="3">ATPase</fullName>
    </submittedName>
</protein>
<dbReference type="NCBIfam" id="TIGR00049">
    <property type="entry name" value="iron-sulfur cluster assembly accessory protein"/>
    <property type="match status" value="1"/>
</dbReference>
<dbReference type="GO" id="GO:0005829">
    <property type="term" value="C:cytosol"/>
    <property type="evidence" value="ECO:0007669"/>
    <property type="project" value="TreeGrafter"/>
</dbReference>
<comment type="caution">
    <text evidence="3">The sequence shown here is derived from an EMBL/GenBank/DDBJ whole genome shotgun (WGS) entry which is preliminary data.</text>
</comment>
<keyword evidence="4" id="KW-1185">Reference proteome</keyword>
<evidence type="ECO:0000313" key="3">
    <source>
        <dbReference type="EMBL" id="KKO44969.1"/>
    </source>
</evidence>
<dbReference type="GO" id="GO:0016226">
    <property type="term" value="P:iron-sulfur cluster assembly"/>
    <property type="evidence" value="ECO:0007669"/>
    <property type="project" value="InterPro"/>
</dbReference>
<dbReference type="OrthoDB" id="9801228at2"/>
<dbReference type="InterPro" id="IPR035903">
    <property type="entry name" value="HesB-like_dom_sf"/>
</dbReference>
<dbReference type="GO" id="GO:0051537">
    <property type="term" value="F:2 iron, 2 sulfur cluster binding"/>
    <property type="evidence" value="ECO:0007669"/>
    <property type="project" value="TreeGrafter"/>
</dbReference>
<dbReference type="Proteomes" id="UP000034228">
    <property type="component" value="Unassembled WGS sequence"/>
</dbReference>
<dbReference type="AlphaFoldDB" id="A0A0M2V3I2"/>
<organism evidence="3 4">
    <name type="scientific">Arsukibacterium ikkense</name>
    <dbReference type="NCBI Taxonomy" id="336831"/>
    <lineage>
        <taxon>Bacteria</taxon>
        <taxon>Pseudomonadati</taxon>
        <taxon>Pseudomonadota</taxon>
        <taxon>Gammaproteobacteria</taxon>
        <taxon>Chromatiales</taxon>
        <taxon>Chromatiaceae</taxon>
        <taxon>Arsukibacterium</taxon>
    </lineage>
</organism>
<dbReference type="InterPro" id="IPR050322">
    <property type="entry name" value="Fe-S_cluster_asmbl/transfer"/>
</dbReference>
<reference evidence="3 4" key="1">
    <citation type="submission" date="2015-03" db="EMBL/GenBank/DDBJ databases">
        <title>Draft genome sequences of two protease-producing strains of Arsukibacterium isolated from two cold and alkaline environments.</title>
        <authorList>
            <person name="Lylloff J.E."/>
            <person name="Skov L.B."/>
            <person name="Jepsen M."/>
            <person name="Hallin P.F."/>
            <person name="Sorensen S.J."/>
            <person name="Stougaard P."/>
            <person name="Glaring M.A."/>
        </authorList>
    </citation>
    <scope>NUCLEOTIDE SEQUENCE [LARGE SCALE GENOMIC DNA]</scope>
    <source>
        <strain evidence="3 4">GCM72</strain>
    </source>
</reference>
<proteinExistence type="inferred from homology"/>